<evidence type="ECO:0000313" key="1">
    <source>
        <dbReference type="EMBL" id="RKU40041.1"/>
    </source>
</evidence>
<gene>
    <name evidence="1" type="ORF">DL546_000631</name>
</gene>
<name>A0A420XWL7_9PEZI</name>
<dbReference type="EMBL" id="QVQW01000124">
    <property type="protein sequence ID" value="RKU40041.1"/>
    <property type="molecule type" value="Genomic_DNA"/>
</dbReference>
<dbReference type="AlphaFoldDB" id="A0A420XWL7"/>
<proteinExistence type="predicted"/>
<sequence length="143" mass="15462">MKMPDRAIFAKLYAEAMTIHGHGHGFYETDGENILRPGVCGYIDNTGLWQSIVDLTDRKALERHGYTKPGHLAKAAGAKAVWKETTSEGVTSTTTRLDAGADATVVAAAVHFGLEKSIESGAVLLCNTPVSRQSYAREDTLQR</sequence>
<dbReference type="OrthoDB" id="2883672at2759"/>
<evidence type="ECO:0000313" key="2">
    <source>
        <dbReference type="Proteomes" id="UP000275385"/>
    </source>
</evidence>
<comment type="caution">
    <text evidence="1">The sequence shown here is derived from an EMBL/GenBank/DDBJ whole genome shotgun (WGS) entry which is preliminary data.</text>
</comment>
<dbReference type="Proteomes" id="UP000275385">
    <property type="component" value="Unassembled WGS sequence"/>
</dbReference>
<accession>A0A420XWL7</accession>
<organism evidence="1 2">
    <name type="scientific">Coniochaeta pulveracea</name>
    <dbReference type="NCBI Taxonomy" id="177199"/>
    <lineage>
        <taxon>Eukaryota</taxon>
        <taxon>Fungi</taxon>
        <taxon>Dikarya</taxon>
        <taxon>Ascomycota</taxon>
        <taxon>Pezizomycotina</taxon>
        <taxon>Sordariomycetes</taxon>
        <taxon>Sordariomycetidae</taxon>
        <taxon>Coniochaetales</taxon>
        <taxon>Coniochaetaceae</taxon>
        <taxon>Coniochaeta</taxon>
    </lineage>
</organism>
<protein>
    <submittedName>
        <fullName evidence="1">Uncharacterized protein</fullName>
    </submittedName>
</protein>
<reference evidence="1 2" key="1">
    <citation type="submission" date="2018-08" db="EMBL/GenBank/DDBJ databases">
        <title>Draft genome of the lignicolous fungus Coniochaeta pulveracea.</title>
        <authorList>
            <person name="Borstlap C.J."/>
            <person name="De Witt R.N."/>
            <person name="Botha A."/>
            <person name="Volschenk H."/>
        </authorList>
    </citation>
    <scope>NUCLEOTIDE SEQUENCE [LARGE SCALE GENOMIC DNA]</scope>
    <source>
        <strain evidence="1 2">CAB683</strain>
    </source>
</reference>
<keyword evidence="2" id="KW-1185">Reference proteome</keyword>